<dbReference type="PROSITE" id="PS00101">
    <property type="entry name" value="HEXAPEP_TRANSFERASES"/>
    <property type="match status" value="1"/>
</dbReference>
<dbReference type="Pfam" id="PF00132">
    <property type="entry name" value="Hexapep"/>
    <property type="match status" value="1"/>
</dbReference>
<dbReference type="InterPro" id="IPR051159">
    <property type="entry name" value="Hexapeptide_acetyltransf"/>
</dbReference>
<keyword evidence="5" id="KW-1185">Reference proteome</keyword>
<evidence type="ECO:0000313" key="5">
    <source>
        <dbReference type="Proteomes" id="UP000321945"/>
    </source>
</evidence>
<dbReference type="InterPro" id="IPR011004">
    <property type="entry name" value="Trimer_LpxA-like_sf"/>
</dbReference>
<evidence type="ECO:0000313" key="4">
    <source>
        <dbReference type="EMBL" id="TXD70284.1"/>
    </source>
</evidence>
<keyword evidence="1 4" id="KW-0808">Transferase</keyword>
<dbReference type="Proteomes" id="UP000321945">
    <property type="component" value="Unassembled WGS sequence"/>
</dbReference>
<keyword evidence="2" id="KW-0677">Repeat</keyword>
<dbReference type="InterPro" id="IPR001451">
    <property type="entry name" value="Hexapep"/>
</dbReference>
<keyword evidence="3 4" id="KW-0012">Acyltransferase</keyword>
<dbReference type="AlphaFoldDB" id="A0A5C6YSA2"/>
<proteinExistence type="predicted"/>
<evidence type="ECO:0000256" key="1">
    <source>
        <dbReference type="ARBA" id="ARBA00022679"/>
    </source>
</evidence>
<dbReference type="Gene3D" id="2.160.10.10">
    <property type="entry name" value="Hexapeptide repeat proteins"/>
    <property type="match status" value="1"/>
</dbReference>
<evidence type="ECO:0000256" key="2">
    <source>
        <dbReference type="ARBA" id="ARBA00022737"/>
    </source>
</evidence>
<comment type="caution">
    <text evidence="4">The sequence shown here is derived from an EMBL/GenBank/DDBJ whole genome shotgun (WGS) entry which is preliminary data.</text>
</comment>
<evidence type="ECO:0000256" key="3">
    <source>
        <dbReference type="ARBA" id="ARBA00023315"/>
    </source>
</evidence>
<dbReference type="CDD" id="cd04647">
    <property type="entry name" value="LbH_MAT_like"/>
    <property type="match status" value="1"/>
</dbReference>
<dbReference type="GO" id="GO:0016746">
    <property type="term" value="F:acyltransferase activity"/>
    <property type="evidence" value="ECO:0007669"/>
    <property type="project" value="UniProtKB-KW"/>
</dbReference>
<organism evidence="4 5">
    <name type="scientific">Aequorivita lipolytica</name>
    <dbReference type="NCBI Taxonomy" id="153267"/>
    <lineage>
        <taxon>Bacteria</taxon>
        <taxon>Pseudomonadati</taxon>
        <taxon>Bacteroidota</taxon>
        <taxon>Flavobacteriia</taxon>
        <taxon>Flavobacteriales</taxon>
        <taxon>Flavobacteriaceae</taxon>
        <taxon>Aequorivita</taxon>
    </lineage>
</organism>
<accession>A0A5C6YSA2</accession>
<dbReference type="PANTHER" id="PTHR23416">
    <property type="entry name" value="SIALIC ACID SYNTHASE-RELATED"/>
    <property type="match status" value="1"/>
</dbReference>
<gene>
    <name evidence="4" type="ORF">ESV24_03730</name>
</gene>
<name>A0A5C6YSA2_9FLAO</name>
<reference evidence="4 5" key="1">
    <citation type="submission" date="2019-08" db="EMBL/GenBank/DDBJ databases">
        <title>Genome of Aequorivita lipolytica Y10-2 (type strain).</title>
        <authorList>
            <person name="Bowman J.P."/>
        </authorList>
    </citation>
    <scope>NUCLEOTIDE SEQUENCE [LARGE SCALE GENOMIC DNA]</scope>
    <source>
        <strain evidence="4 5">Y10-2</strain>
    </source>
</reference>
<dbReference type="Pfam" id="PF14602">
    <property type="entry name" value="Hexapep_2"/>
    <property type="match status" value="1"/>
</dbReference>
<dbReference type="SUPFAM" id="SSF51161">
    <property type="entry name" value="Trimeric LpxA-like enzymes"/>
    <property type="match status" value="1"/>
</dbReference>
<dbReference type="InterPro" id="IPR018357">
    <property type="entry name" value="Hexapep_transf_CS"/>
</dbReference>
<dbReference type="EMBL" id="VORU01000002">
    <property type="protein sequence ID" value="TXD70284.1"/>
    <property type="molecule type" value="Genomic_DNA"/>
</dbReference>
<protein>
    <submittedName>
        <fullName evidence="4">Acyltransferase</fullName>
    </submittedName>
</protein>
<dbReference type="OrthoDB" id="9801697at2"/>
<sequence length="171" mass="18913">MYKKLTLGIYYLLICHLPHSRFLSFTSAIRVWYVSRILKLMPYDKNSKIEHNVYLSNGIGISIGYNCRINENVFIQKATIGNNVLIAPNVSILSTSHLHENTEIPIVLQGDTLPNPPFIADNVWIGRNVVIMPGIKIGEGSIIGAGAIVTKNVEPFSIMGGVPAKLIKSRI</sequence>